<dbReference type="InterPro" id="IPR004680">
    <property type="entry name" value="Cit_transptr-like_dom"/>
</dbReference>
<evidence type="ECO:0000256" key="3">
    <source>
        <dbReference type="ARBA" id="ARBA00022448"/>
    </source>
</evidence>
<name>A0A4Z0QYY9_9FIRM</name>
<proteinExistence type="inferred from homology"/>
<reference evidence="9 10" key="1">
    <citation type="submission" date="2019-03" db="EMBL/GenBank/DDBJ databases">
        <title>Draft Genome Sequence of Desulfosporosinus fructosivorans Strain 63.6F, Isolated from Marine Sediment in the Baltic Sea.</title>
        <authorList>
            <person name="Hausmann B."/>
            <person name="Vandieken V."/>
            <person name="Pjevac P."/>
            <person name="Schreck K."/>
            <person name="Herbold C.W."/>
            <person name="Loy A."/>
        </authorList>
    </citation>
    <scope>NUCLEOTIDE SEQUENCE [LARGE SCALE GENOMIC DNA]</scope>
    <source>
        <strain evidence="9 10">63.6F</strain>
    </source>
</reference>
<feature type="transmembrane region" description="Helical" evidence="7">
    <location>
        <begin position="108"/>
        <end position="141"/>
    </location>
</feature>
<feature type="transmembrane region" description="Helical" evidence="7">
    <location>
        <begin position="281"/>
        <end position="299"/>
    </location>
</feature>
<evidence type="ECO:0000256" key="7">
    <source>
        <dbReference type="SAM" id="Phobius"/>
    </source>
</evidence>
<gene>
    <name evidence="9" type="ORF">E4K67_27845</name>
</gene>
<feature type="transmembrane region" description="Helical" evidence="7">
    <location>
        <begin position="69"/>
        <end position="88"/>
    </location>
</feature>
<feature type="transmembrane region" description="Helical" evidence="7">
    <location>
        <begin position="401"/>
        <end position="423"/>
    </location>
</feature>
<comment type="caution">
    <text evidence="9">The sequence shown here is derived from an EMBL/GenBank/DDBJ whole genome shotgun (WGS) entry which is preliminary data.</text>
</comment>
<evidence type="ECO:0000256" key="5">
    <source>
        <dbReference type="ARBA" id="ARBA00022989"/>
    </source>
</evidence>
<dbReference type="Proteomes" id="UP000298460">
    <property type="component" value="Unassembled WGS sequence"/>
</dbReference>
<evidence type="ECO:0000313" key="9">
    <source>
        <dbReference type="EMBL" id="TGE34967.1"/>
    </source>
</evidence>
<keyword evidence="4 7" id="KW-0812">Transmembrane</keyword>
<feature type="transmembrane region" description="Helical" evidence="7">
    <location>
        <begin position="250"/>
        <end position="269"/>
    </location>
</feature>
<evidence type="ECO:0000256" key="4">
    <source>
        <dbReference type="ARBA" id="ARBA00022692"/>
    </source>
</evidence>
<dbReference type="PANTHER" id="PTHR10283">
    <property type="entry name" value="SOLUTE CARRIER FAMILY 13 MEMBER"/>
    <property type="match status" value="1"/>
</dbReference>
<dbReference type="OrthoDB" id="5445144at2"/>
<feature type="transmembrane region" description="Helical" evidence="7">
    <location>
        <begin position="153"/>
        <end position="171"/>
    </location>
</feature>
<dbReference type="PANTHER" id="PTHR10283:SF82">
    <property type="entry name" value="SOLUTE CARRIER FAMILY 13 MEMBER 2"/>
    <property type="match status" value="1"/>
</dbReference>
<feature type="transmembrane region" description="Helical" evidence="7">
    <location>
        <begin position="319"/>
        <end position="338"/>
    </location>
</feature>
<feature type="transmembrane region" description="Helical" evidence="7">
    <location>
        <begin position="38"/>
        <end position="57"/>
    </location>
</feature>
<dbReference type="Pfam" id="PF03600">
    <property type="entry name" value="CitMHS"/>
    <property type="match status" value="1"/>
</dbReference>
<evidence type="ECO:0000256" key="1">
    <source>
        <dbReference type="ARBA" id="ARBA00004141"/>
    </source>
</evidence>
<accession>A0A4Z0QYY9</accession>
<feature type="transmembrane region" description="Helical" evidence="7">
    <location>
        <begin position="12"/>
        <end position="32"/>
    </location>
</feature>
<comment type="subcellular location">
    <subcellularLocation>
        <location evidence="1">Membrane</location>
        <topology evidence="1">Multi-pass membrane protein</topology>
    </subcellularLocation>
</comment>
<protein>
    <submittedName>
        <fullName evidence="9">Citrate transporter</fullName>
    </submittedName>
</protein>
<evidence type="ECO:0000259" key="8">
    <source>
        <dbReference type="Pfam" id="PF03600"/>
    </source>
</evidence>
<dbReference type="EMBL" id="SPQQ01000023">
    <property type="protein sequence ID" value="TGE34967.1"/>
    <property type="molecule type" value="Genomic_DNA"/>
</dbReference>
<evidence type="ECO:0000256" key="2">
    <source>
        <dbReference type="ARBA" id="ARBA00006772"/>
    </source>
</evidence>
<keyword evidence="6 7" id="KW-0472">Membrane</keyword>
<feature type="transmembrane region" description="Helical" evidence="7">
    <location>
        <begin position="443"/>
        <end position="464"/>
    </location>
</feature>
<dbReference type="GO" id="GO:0005886">
    <property type="term" value="C:plasma membrane"/>
    <property type="evidence" value="ECO:0007669"/>
    <property type="project" value="TreeGrafter"/>
</dbReference>
<comment type="similarity">
    <text evidence="2">Belongs to the SLC13A/DASS transporter (TC 2.A.47) family. NADC subfamily.</text>
</comment>
<organism evidence="9 10">
    <name type="scientific">Desulfosporosinus fructosivorans</name>
    <dbReference type="NCBI Taxonomy" id="2018669"/>
    <lineage>
        <taxon>Bacteria</taxon>
        <taxon>Bacillati</taxon>
        <taxon>Bacillota</taxon>
        <taxon>Clostridia</taxon>
        <taxon>Eubacteriales</taxon>
        <taxon>Desulfitobacteriaceae</taxon>
        <taxon>Desulfosporosinus</taxon>
    </lineage>
</organism>
<sequence>MIMFGFGMLEPFAPVTAIGMQVLGIFIGVIYLWSFVGILWPSLLGLIALGISDYATMPEVLLKSFGDTVTILVFFAMILFGAIQHHGITNYISRWFLTRKIINGRPVVFSFIFIYATYVLAALSANILPALLLMWAILYGVLENVGYKKGDAYASIMVIGTMFGAISGQAAKPFTGSALMVVASFEKVSKMKLDYLPYMLFGLVMSTLAIIAFSLLIKFVFKPDMSRIANINTEQFEKEKLPAMDLRQKILFACLFGYLGLILLPSILPKTIGFVALINKIGPWGVVIAFIVGLSLFKINNKPIIDFKEITGRYVTWDVYFLVAMAMVISGALTQDATGIKPFLTEVLNPLLGNRSPIVFTTILIIFSMIITNVANNGVMGVLLMPIVYSFSLQNGTNPMAIATAITFALHVAILTPAASPYAAILYGNKDWVEAKDIGKYGAIIVVTMLVLYVIVGFPLSNLIF</sequence>
<evidence type="ECO:0000313" key="10">
    <source>
        <dbReference type="Proteomes" id="UP000298460"/>
    </source>
</evidence>
<evidence type="ECO:0000256" key="6">
    <source>
        <dbReference type="ARBA" id="ARBA00023136"/>
    </source>
</evidence>
<keyword evidence="10" id="KW-1185">Reference proteome</keyword>
<dbReference type="GO" id="GO:0022857">
    <property type="term" value="F:transmembrane transporter activity"/>
    <property type="evidence" value="ECO:0007669"/>
    <property type="project" value="TreeGrafter"/>
</dbReference>
<feature type="transmembrane region" description="Helical" evidence="7">
    <location>
        <begin position="358"/>
        <end position="389"/>
    </location>
</feature>
<keyword evidence="5 7" id="KW-1133">Transmembrane helix</keyword>
<dbReference type="AlphaFoldDB" id="A0A4Z0QYY9"/>
<feature type="domain" description="Citrate transporter-like" evidence="8">
    <location>
        <begin position="31"/>
        <end position="406"/>
    </location>
</feature>
<keyword evidence="3" id="KW-0813">Transport</keyword>
<feature type="transmembrane region" description="Helical" evidence="7">
    <location>
        <begin position="195"/>
        <end position="217"/>
    </location>
</feature>